<comment type="caution">
    <text evidence="2">The sequence shown here is derived from an EMBL/GenBank/DDBJ whole genome shotgun (WGS) entry which is preliminary data.</text>
</comment>
<keyword evidence="3" id="KW-1185">Reference proteome</keyword>
<feature type="compositionally biased region" description="Polar residues" evidence="1">
    <location>
        <begin position="268"/>
        <end position="279"/>
    </location>
</feature>
<name>A0AAD7E9B9_9AGAR</name>
<dbReference type="AlphaFoldDB" id="A0AAD7E9B9"/>
<sequence length="347" mass="39222">MSGFGHLNRDEKLTPMHHLIQLNPGSLLGAVACSVHFNAQFFDEQSQLKIIGSARVYKYRSPVTTISPNLTSSTNSPNEQYREIFSLLLPAYWQTADGIQKDLPRSAMSQAERAVHGTTYPELTLGHRSPKDSILNHLSKGEPQITDSETVAVARPKRRCLVPNLSWVTFKLCRRFREVERDVRRHVDSTCRRGRATKIKEYKTCLRFAPAEVQTAASLKPQWGLPYHGLQYGRRQRSVSECRANGKEHQKLYGKTYQTASEGRKEYNTSNGFDPSQSKPVKEVADASSGTDAAVAEGWRVESDVQGNAHRRIRLRRTGSMEAQILNLRVRDYQLKVHPSDRSEGSE</sequence>
<protein>
    <submittedName>
        <fullName evidence="2">Uncharacterized protein</fullName>
    </submittedName>
</protein>
<dbReference type="Proteomes" id="UP001218218">
    <property type="component" value="Unassembled WGS sequence"/>
</dbReference>
<evidence type="ECO:0000313" key="3">
    <source>
        <dbReference type="Proteomes" id="UP001218218"/>
    </source>
</evidence>
<reference evidence="2" key="1">
    <citation type="submission" date="2023-03" db="EMBL/GenBank/DDBJ databases">
        <title>Massive genome expansion in bonnet fungi (Mycena s.s.) driven by repeated elements and novel gene families across ecological guilds.</title>
        <authorList>
            <consortium name="Lawrence Berkeley National Laboratory"/>
            <person name="Harder C.B."/>
            <person name="Miyauchi S."/>
            <person name="Viragh M."/>
            <person name="Kuo A."/>
            <person name="Thoen E."/>
            <person name="Andreopoulos B."/>
            <person name="Lu D."/>
            <person name="Skrede I."/>
            <person name="Drula E."/>
            <person name="Henrissat B."/>
            <person name="Morin E."/>
            <person name="Kohler A."/>
            <person name="Barry K."/>
            <person name="LaButti K."/>
            <person name="Morin E."/>
            <person name="Salamov A."/>
            <person name="Lipzen A."/>
            <person name="Mereny Z."/>
            <person name="Hegedus B."/>
            <person name="Baldrian P."/>
            <person name="Stursova M."/>
            <person name="Weitz H."/>
            <person name="Taylor A."/>
            <person name="Grigoriev I.V."/>
            <person name="Nagy L.G."/>
            <person name="Martin F."/>
            <person name="Kauserud H."/>
        </authorList>
    </citation>
    <scope>NUCLEOTIDE SEQUENCE</scope>
    <source>
        <strain evidence="2">CBHHK002</strain>
    </source>
</reference>
<proteinExistence type="predicted"/>
<accession>A0AAD7E9B9</accession>
<evidence type="ECO:0000313" key="2">
    <source>
        <dbReference type="EMBL" id="KAJ7304753.1"/>
    </source>
</evidence>
<evidence type="ECO:0000256" key="1">
    <source>
        <dbReference type="SAM" id="MobiDB-lite"/>
    </source>
</evidence>
<dbReference type="EMBL" id="JARIHO010000099">
    <property type="protein sequence ID" value="KAJ7304753.1"/>
    <property type="molecule type" value="Genomic_DNA"/>
</dbReference>
<organism evidence="2 3">
    <name type="scientific">Mycena albidolilacea</name>
    <dbReference type="NCBI Taxonomy" id="1033008"/>
    <lineage>
        <taxon>Eukaryota</taxon>
        <taxon>Fungi</taxon>
        <taxon>Dikarya</taxon>
        <taxon>Basidiomycota</taxon>
        <taxon>Agaricomycotina</taxon>
        <taxon>Agaricomycetes</taxon>
        <taxon>Agaricomycetidae</taxon>
        <taxon>Agaricales</taxon>
        <taxon>Marasmiineae</taxon>
        <taxon>Mycenaceae</taxon>
        <taxon>Mycena</taxon>
    </lineage>
</organism>
<gene>
    <name evidence="2" type="ORF">DFH08DRAFT_825319</name>
</gene>
<feature type="region of interest" description="Disordered" evidence="1">
    <location>
        <begin position="257"/>
        <end position="295"/>
    </location>
</feature>